<gene>
    <name evidence="1" type="ORF">BSTOLATCC_MIC38548</name>
</gene>
<evidence type="ECO:0000313" key="1">
    <source>
        <dbReference type="EMBL" id="CAG9325285.1"/>
    </source>
</evidence>
<comment type="caution">
    <text evidence="1">The sequence shown here is derived from an EMBL/GenBank/DDBJ whole genome shotgun (WGS) entry which is preliminary data.</text>
</comment>
<dbReference type="AlphaFoldDB" id="A0AAU9JDC8"/>
<reference evidence="1" key="1">
    <citation type="submission" date="2021-09" db="EMBL/GenBank/DDBJ databases">
        <authorList>
            <consortium name="AG Swart"/>
            <person name="Singh M."/>
            <person name="Singh A."/>
            <person name="Seah K."/>
            <person name="Emmerich C."/>
        </authorList>
    </citation>
    <scope>NUCLEOTIDE SEQUENCE</scope>
    <source>
        <strain evidence="1">ATCC30299</strain>
    </source>
</reference>
<dbReference type="EMBL" id="CAJZBQ010000038">
    <property type="protein sequence ID" value="CAG9325285.1"/>
    <property type="molecule type" value="Genomic_DNA"/>
</dbReference>
<dbReference type="Proteomes" id="UP001162131">
    <property type="component" value="Unassembled WGS sequence"/>
</dbReference>
<name>A0AAU9JDC8_9CILI</name>
<organism evidence="1 2">
    <name type="scientific">Blepharisma stoltei</name>
    <dbReference type="NCBI Taxonomy" id="1481888"/>
    <lineage>
        <taxon>Eukaryota</taxon>
        <taxon>Sar</taxon>
        <taxon>Alveolata</taxon>
        <taxon>Ciliophora</taxon>
        <taxon>Postciliodesmatophora</taxon>
        <taxon>Heterotrichea</taxon>
        <taxon>Heterotrichida</taxon>
        <taxon>Blepharismidae</taxon>
        <taxon>Blepharisma</taxon>
    </lineage>
</organism>
<protein>
    <submittedName>
        <fullName evidence="1">Uncharacterized protein</fullName>
    </submittedName>
</protein>
<sequence length="89" mass="10324">MSIICCSYCLLDAIFISDCGQFKACPKHKAQGHQVKRRKPPINEESKEILFSFVCTLKKEFIARIDILIKESIQNEDNKKYQEELKLTS</sequence>
<keyword evidence="2" id="KW-1185">Reference proteome</keyword>
<accession>A0AAU9JDC8</accession>
<evidence type="ECO:0000313" key="2">
    <source>
        <dbReference type="Proteomes" id="UP001162131"/>
    </source>
</evidence>
<proteinExistence type="predicted"/>